<gene>
    <name evidence="3" type="ORF">SAMN02746066_04099</name>
</gene>
<sequence>MAEVKWIKLATQVFDNRKIKQIERMPDGDSIIVVWFKLLCLAGTANKNGMIYLTEEIPYTEEMLITEFNMEQRASTLRLALRTFEQFGMIEIIDNVFYISSWEKYQNVEGLEKIREQTRKRVAKHRYNQKLLDCNVTCNVTSNGDVTHGNATDKDKDKDKEEDKDKRERIDYQQIADMYNNTCVSFPRLKSLSDARKKAIKARLKTYSLANIQTVFEKAEQSDFLKGKNTRNWSANFDWILKDANMAKILDGNYDDSKSISNLNQQEDAFSMLQRMKQEGAFDE</sequence>
<reference evidence="3 4" key="1">
    <citation type="submission" date="2016-11" db="EMBL/GenBank/DDBJ databases">
        <authorList>
            <person name="Jaros S."/>
            <person name="Januszkiewicz K."/>
            <person name="Wedrychowicz H."/>
        </authorList>
    </citation>
    <scope>NUCLEOTIDE SEQUENCE [LARGE SCALE GENOMIC DNA]</scope>
    <source>
        <strain evidence="3 4">DSM 15930</strain>
    </source>
</reference>
<dbReference type="PANTHER" id="PTHR37293:SF7">
    <property type="entry name" value="HYPOTHETICAL PHAGE PROTEIN"/>
    <property type="match status" value="1"/>
</dbReference>
<dbReference type="AlphaFoldDB" id="A0A1M7MXF9"/>
<feature type="domain" description="Phage replisome organiser N-terminal" evidence="2">
    <location>
        <begin position="6"/>
        <end position="126"/>
    </location>
</feature>
<evidence type="ECO:0000313" key="3">
    <source>
        <dbReference type="EMBL" id="SHM95886.1"/>
    </source>
</evidence>
<dbReference type="PANTHER" id="PTHR37293">
    <property type="entry name" value="PHAGE REPLICATION PROTEIN-RELATED"/>
    <property type="match status" value="1"/>
</dbReference>
<dbReference type="InterPro" id="IPR010056">
    <property type="entry name" value="Phage_rep_org__N"/>
</dbReference>
<dbReference type="STRING" id="1120996.SAMN02746066_04099"/>
<dbReference type="RefSeq" id="WP_073290851.1">
    <property type="nucleotide sequence ID" value="NZ_FRCP01000023.1"/>
</dbReference>
<organism evidence="3 4">
    <name type="scientific">Anaerosporobacter mobilis DSM 15930</name>
    <dbReference type="NCBI Taxonomy" id="1120996"/>
    <lineage>
        <taxon>Bacteria</taxon>
        <taxon>Bacillati</taxon>
        <taxon>Bacillota</taxon>
        <taxon>Clostridia</taxon>
        <taxon>Lachnospirales</taxon>
        <taxon>Lachnospiraceae</taxon>
        <taxon>Anaerosporobacter</taxon>
    </lineage>
</organism>
<dbReference type="OrthoDB" id="3199595at2"/>
<proteinExistence type="predicted"/>
<dbReference type="Proteomes" id="UP000184038">
    <property type="component" value="Unassembled WGS sequence"/>
</dbReference>
<dbReference type="Pfam" id="PF09681">
    <property type="entry name" value="Phage_rep_org_N"/>
    <property type="match status" value="1"/>
</dbReference>
<keyword evidence="4" id="KW-1185">Reference proteome</keyword>
<feature type="region of interest" description="Disordered" evidence="1">
    <location>
        <begin position="145"/>
        <end position="167"/>
    </location>
</feature>
<accession>A0A1M7MXF9</accession>
<evidence type="ECO:0000259" key="2">
    <source>
        <dbReference type="Pfam" id="PF09681"/>
    </source>
</evidence>
<feature type="compositionally biased region" description="Basic and acidic residues" evidence="1">
    <location>
        <begin position="151"/>
        <end position="167"/>
    </location>
</feature>
<dbReference type="NCBIfam" id="TIGR01714">
    <property type="entry name" value="phage_rep_org_N"/>
    <property type="match status" value="1"/>
</dbReference>
<evidence type="ECO:0000313" key="4">
    <source>
        <dbReference type="Proteomes" id="UP000184038"/>
    </source>
</evidence>
<evidence type="ECO:0000256" key="1">
    <source>
        <dbReference type="SAM" id="MobiDB-lite"/>
    </source>
</evidence>
<protein>
    <submittedName>
        <fullName evidence="3">Phage replisome organizer, putative, N-terminal region</fullName>
    </submittedName>
</protein>
<dbReference type="EMBL" id="FRCP01000023">
    <property type="protein sequence ID" value="SHM95886.1"/>
    <property type="molecule type" value="Genomic_DNA"/>
</dbReference>
<name>A0A1M7MXF9_9FIRM</name>
<dbReference type="InterPro" id="IPR053162">
    <property type="entry name" value="DnaD"/>
</dbReference>